<evidence type="ECO:0000259" key="1">
    <source>
        <dbReference type="Pfam" id="PF21834"/>
    </source>
</evidence>
<dbReference type="Proteomes" id="UP001549145">
    <property type="component" value="Unassembled WGS sequence"/>
</dbReference>
<dbReference type="Pfam" id="PF21834">
    <property type="entry name" value="DUF6894"/>
    <property type="match status" value="1"/>
</dbReference>
<dbReference type="RefSeq" id="WP_238282322.1">
    <property type="nucleotide sequence ID" value="NZ_BPQL01000163.1"/>
</dbReference>
<evidence type="ECO:0000313" key="3">
    <source>
        <dbReference type="Proteomes" id="UP001549145"/>
    </source>
</evidence>
<keyword evidence="3" id="KW-1185">Reference proteome</keyword>
<feature type="domain" description="DUF6894" evidence="1">
    <location>
        <begin position="4"/>
        <end position="71"/>
    </location>
</feature>
<organism evidence="2 3">
    <name type="scientific">Methylobacterium goesingense</name>
    <dbReference type="NCBI Taxonomy" id="243690"/>
    <lineage>
        <taxon>Bacteria</taxon>
        <taxon>Pseudomonadati</taxon>
        <taxon>Pseudomonadota</taxon>
        <taxon>Alphaproteobacteria</taxon>
        <taxon>Hyphomicrobiales</taxon>
        <taxon>Methylobacteriaceae</taxon>
        <taxon>Methylobacterium</taxon>
    </lineage>
</organism>
<sequence length="76" mass="8808">MFDRFYFDLTNGHEIIRDELGVEAESFQQARREAQDVIKECSRTGELDDSSGRWELVIRSQDGTVLERIEIDALNS</sequence>
<accession>A0ABV2LDV4</accession>
<evidence type="ECO:0000313" key="2">
    <source>
        <dbReference type="EMBL" id="MET3695015.1"/>
    </source>
</evidence>
<protein>
    <recommendedName>
        <fullName evidence="1">DUF6894 domain-containing protein</fullName>
    </recommendedName>
</protein>
<comment type="caution">
    <text evidence="2">The sequence shown here is derived from an EMBL/GenBank/DDBJ whole genome shotgun (WGS) entry which is preliminary data.</text>
</comment>
<gene>
    <name evidence="2" type="ORF">ABID43_004580</name>
</gene>
<proteinExistence type="predicted"/>
<dbReference type="EMBL" id="JBEPMM010000021">
    <property type="protein sequence ID" value="MET3695015.1"/>
    <property type="molecule type" value="Genomic_DNA"/>
</dbReference>
<dbReference type="InterPro" id="IPR054189">
    <property type="entry name" value="DUF6894"/>
</dbReference>
<name>A0ABV2LDV4_9HYPH</name>
<reference evidence="2 3" key="1">
    <citation type="submission" date="2024-06" db="EMBL/GenBank/DDBJ databases">
        <title>Genomic Encyclopedia of Type Strains, Phase IV (KMG-IV): sequencing the most valuable type-strain genomes for metagenomic binning, comparative biology and taxonomic classification.</title>
        <authorList>
            <person name="Goeker M."/>
        </authorList>
    </citation>
    <scope>NUCLEOTIDE SEQUENCE [LARGE SCALE GENOMIC DNA]</scope>
    <source>
        <strain evidence="2 3">DSM 21331</strain>
    </source>
</reference>